<dbReference type="PANTHER" id="PTHR21716:SF53">
    <property type="entry name" value="PERMEASE PERM-RELATED"/>
    <property type="match status" value="1"/>
</dbReference>
<comment type="similarity">
    <text evidence="2">Belongs to the autoinducer-2 exporter (AI-2E) (TC 2.A.86) family.</text>
</comment>
<comment type="subcellular location">
    <subcellularLocation>
        <location evidence="1">Cell membrane</location>
        <topology evidence="1">Multi-pass membrane protein</topology>
    </subcellularLocation>
</comment>
<evidence type="ECO:0000256" key="2">
    <source>
        <dbReference type="ARBA" id="ARBA00009773"/>
    </source>
</evidence>
<evidence type="ECO:0000256" key="4">
    <source>
        <dbReference type="ARBA" id="ARBA00022475"/>
    </source>
</evidence>
<proteinExistence type="inferred from homology"/>
<feature type="transmembrane region" description="Helical" evidence="8">
    <location>
        <begin position="230"/>
        <end position="258"/>
    </location>
</feature>
<organism evidence="10 12">
    <name type="scientific">Fulvivirga sedimenti</name>
    <dbReference type="NCBI Taxonomy" id="2879465"/>
    <lineage>
        <taxon>Bacteria</taxon>
        <taxon>Pseudomonadati</taxon>
        <taxon>Bacteroidota</taxon>
        <taxon>Cytophagia</taxon>
        <taxon>Cytophagales</taxon>
        <taxon>Fulvivirgaceae</taxon>
        <taxon>Fulvivirga</taxon>
    </lineage>
</organism>
<evidence type="ECO:0000313" key="12">
    <source>
        <dbReference type="Proteomes" id="UP001139409"/>
    </source>
</evidence>
<feature type="transmembrane region" description="Helical" evidence="8">
    <location>
        <begin position="202"/>
        <end position="224"/>
    </location>
</feature>
<dbReference type="Pfam" id="PF01594">
    <property type="entry name" value="AI-2E_transport"/>
    <property type="match status" value="1"/>
</dbReference>
<dbReference type="EMBL" id="JAIXNE010000003">
    <property type="protein sequence ID" value="MCA6076611.1"/>
    <property type="molecule type" value="Genomic_DNA"/>
</dbReference>
<reference evidence="10" key="1">
    <citation type="submission" date="2021-09" db="EMBL/GenBank/DDBJ databases">
        <title>Fulvivirga sp. isolated from coastal sediment.</title>
        <authorList>
            <person name="Yu H."/>
        </authorList>
    </citation>
    <scope>NUCLEOTIDE SEQUENCE</scope>
    <source>
        <strain evidence="10">1062</strain>
    </source>
</reference>
<feature type="transmembrane region" description="Helical" evidence="8">
    <location>
        <begin position="63"/>
        <end position="85"/>
    </location>
</feature>
<feature type="transmembrane region" description="Helical" evidence="8">
    <location>
        <begin position="10"/>
        <end position="28"/>
    </location>
</feature>
<evidence type="ECO:0000313" key="10">
    <source>
        <dbReference type="EMBL" id="MCA6076611.1"/>
    </source>
</evidence>
<dbReference type="AlphaFoldDB" id="A0A9X1HRG8"/>
<dbReference type="Proteomes" id="UP001139409">
    <property type="component" value="Unassembled WGS sequence"/>
</dbReference>
<evidence type="ECO:0000256" key="6">
    <source>
        <dbReference type="ARBA" id="ARBA00022989"/>
    </source>
</evidence>
<evidence type="ECO:0000256" key="3">
    <source>
        <dbReference type="ARBA" id="ARBA00022448"/>
    </source>
</evidence>
<feature type="transmembrane region" description="Helical" evidence="8">
    <location>
        <begin position="152"/>
        <end position="171"/>
    </location>
</feature>
<gene>
    <name evidence="9" type="ORF">LDX50_11180</name>
    <name evidence="10" type="ORF">LDX50_17150</name>
    <name evidence="11" type="ORF">LDX50_22870</name>
</gene>
<keyword evidence="7 8" id="KW-0472">Membrane</keyword>
<keyword evidence="3" id="KW-0813">Transport</keyword>
<sequence>MVNEFKSDRVVRATAWLLLIGLSLAMMILGQQLFIPLTWSLLFAFILFPFCDWMEGKKIGRTWSSLIATLLFTILSGVVLFYLVYQSVRILQQEGAVYDTISQAYENMRMWFYDKLGLEIFHPKEGAQFGSDSLGRVINFAAREISSIGKNIVTITLIPMFLFFLLLYRGLAWKFTRTRYEGKQLEQLETFYTKSQYSIQNYLWGTLILTGVTAAMAFVILLLFGIKYAFFFSIFIGILNLIPYIGNLAAFVVVLLFVYVTKHDIGLTIFCGLALYSANLMQENFLRPKLVGDKMKMNAMVVFTAVILGGMIWGFSGMVLFIPLLGVLKSLFESHPDLKVYGIFFETGDEPDSD</sequence>
<evidence type="ECO:0000313" key="11">
    <source>
        <dbReference type="EMBL" id="MCA6077739.1"/>
    </source>
</evidence>
<dbReference type="EMBL" id="JAIXNE010000002">
    <property type="protein sequence ID" value="MCA6075434.1"/>
    <property type="molecule type" value="Genomic_DNA"/>
</dbReference>
<feature type="transmembrane region" description="Helical" evidence="8">
    <location>
        <begin position="301"/>
        <end position="328"/>
    </location>
</feature>
<evidence type="ECO:0000313" key="9">
    <source>
        <dbReference type="EMBL" id="MCA6075434.1"/>
    </source>
</evidence>
<dbReference type="GO" id="GO:0005886">
    <property type="term" value="C:plasma membrane"/>
    <property type="evidence" value="ECO:0007669"/>
    <property type="project" value="UniProtKB-SubCell"/>
</dbReference>
<keyword evidence="4" id="KW-1003">Cell membrane</keyword>
<comment type="caution">
    <text evidence="10">The sequence shown here is derived from an EMBL/GenBank/DDBJ whole genome shotgun (WGS) entry which is preliminary data.</text>
</comment>
<evidence type="ECO:0000256" key="8">
    <source>
        <dbReference type="SAM" id="Phobius"/>
    </source>
</evidence>
<dbReference type="RefSeq" id="WP_225698535.1">
    <property type="nucleotide sequence ID" value="NZ_JAIXNE010000002.1"/>
</dbReference>
<protein>
    <submittedName>
        <fullName evidence="10">AI-2E family transporter</fullName>
    </submittedName>
</protein>
<keyword evidence="6 8" id="KW-1133">Transmembrane helix</keyword>
<dbReference type="PANTHER" id="PTHR21716">
    <property type="entry name" value="TRANSMEMBRANE PROTEIN"/>
    <property type="match status" value="1"/>
</dbReference>
<evidence type="ECO:0000256" key="7">
    <source>
        <dbReference type="ARBA" id="ARBA00023136"/>
    </source>
</evidence>
<dbReference type="EMBL" id="JAIXNE010000004">
    <property type="protein sequence ID" value="MCA6077739.1"/>
    <property type="molecule type" value="Genomic_DNA"/>
</dbReference>
<keyword evidence="12" id="KW-1185">Reference proteome</keyword>
<evidence type="ECO:0000256" key="5">
    <source>
        <dbReference type="ARBA" id="ARBA00022692"/>
    </source>
</evidence>
<keyword evidence="5 8" id="KW-0812">Transmembrane</keyword>
<name>A0A9X1HRG8_9BACT</name>
<evidence type="ECO:0000256" key="1">
    <source>
        <dbReference type="ARBA" id="ARBA00004651"/>
    </source>
</evidence>
<accession>A0A9X1HRG8</accession>
<dbReference type="InterPro" id="IPR002549">
    <property type="entry name" value="AI-2E-like"/>
</dbReference>
<feature type="transmembrane region" description="Helical" evidence="8">
    <location>
        <begin position="265"/>
        <end position="281"/>
    </location>
</feature>